<reference evidence="4" key="2">
    <citation type="journal article" date="2021" name="Microbiome">
        <title>Successional dynamics and alternative stable states in a saline activated sludge microbial community over 9 years.</title>
        <authorList>
            <person name="Wang Y."/>
            <person name="Ye J."/>
            <person name="Ju F."/>
            <person name="Liu L."/>
            <person name="Boyd J.A."/>
            <person name="Deng Y."/>
            <person name="Parks D.H."/>
            <person name="Jiang X."/>
            <person name="Yin X."/>
            <person name="Woodcroft B.J."/>
            <person name="Tyson G.W."/>
            <person name="Hugenholtz P."/>
            <person name="Polz M.F."/>
            <person name="Zhang T."/>
        </authorList>
    </citation>
    <scope>NUCLEOTIDE SEQUENCE</scope>
    <source>
        <strain evidence="4">HKST-UBA02</strain>
    </source>
</reference>
<sequence>MSVEVDAESQGGAVGIGGRFRAIAFPLVLLVAFAIGLYANTLGHEWAFDDDLVYTENPSVQAGLRGIPRLLGSDAYAHLYESMGREQELSGGRYRPLSLVTFACEVQFFGTDPRIAHAGNVLLYALTCVLLFVVLRRTGWRSRGEERRERRGEGRSVGSQLLSWPFLAALLFAVHPIHTEVVANVKGRDELLSLVFVLFATWLSLGPPRRVGARRTRGPGGIRLLAVAFVVFLALLSKEYAVTLLVLLPLAHYVFRGESVGGSLRAALPVVVALVVYLPLRLHASGFGTVEAVDLLNDPYLLATPAEEWASKIVVLLEYLRLLVWPHPLACDYGYRVFPYRTFADPVVWLSFALHAGIVLVSIGGIVRRHWIGFAAAFYLAHLSLISNLFLEIGATMGERLVYHGSAAFAMVVASVFGWGLARTRPVGVRAAAFGLTGLVVLLHSHWTLARNPDWHDDETLFIHDVQVVPESARVRTNAGRSLLARAFRLEEGRPERRALIEEAVDHLRYALSIDPEIVAAYLSLGAGLDQLGDLEGTEAAWNEARKRFPDHPILDSYDTTLVARLSARAVEAAQSGEGDAARGYLERAIRYHPDDPTLWTYLARLCAALGDSTAARNAESRARELGDGAIGR</sequence>
<comment type="caution">
    <text evidence="4">The sequence shown here is derived from an EMBL/GenBank/DDBJ whole genome shotgun (WGS) entry which is preliminary data.</text>
</comment>
<reference evidence="4" key="1">
    <citation type="submission" date="2020-04" db="EMBL/GenBank/DDBJ databases">
        <authorList>
            <person name="Zhang T."/>
        </authorList>
    </citation>
    <scope>NUCLEOTIDE SEQUENCE</scope>
    <source>
        <strain evidence="4">HKST-UBA02</strain>
    </source>
</reference>
<evidence type="ECO:0000256" key="2">
    <source>
        <dbReference type="ARBA" id="ARBA00022803"/>
    </source>
</evidence>
<dbReference type="PANTHER" id="PTHR44227">
    <property type="match status" value="1"/>
</dbReference>
<dbReference type="AlphaFoldDB" id="A0A956NBI3"/>
<organism evidence="4 5">
    <name type="scientific">Eiseniibacteriota bacterium</name>
    <dbReference type="NCBI Taxonomy" id="2212470"/>
    <lineage>
        <taxon>Bacteria</taxon>
        <taxon>Candidatus Eiseniibacteriota</taxon>
    </lineage>
</organism>
<dbReference type="InterPro" id="IPR052346">
    <property type="entry name" value="O-mannosyl-transferase_TMTC"/>
</dbReference>
<feature type="transmembrane region" description="Helical" evidence="3">
    <location>
        <begin position="190"/>
        <end position="206"/>
    </location>
</feature>
<dbReference type="Gene3D" id="1.25.40.10">
    <property type="entry name" value="Tetratricopeptide repeat domain"/>
    <property type="match status" value="1"/>
</dbReference>
<dbReference type="PANTHER" id="PTHR44227:SF3">
    <property type="entry name" value="PROTEIN O-MANNOSYL-TRANSFERASE TMTC4"/>
    <property type="match status" value="1"/>
</dbReference>
<feature type="transmembrane region" description="Helical" evidence="3">
    <location>
        <begin position="115"/>
        <end position="135"/>
    </location>
</feature>
<feature type="transmembrane region" description="Helical" evidence="3">
    <location>
        <begin position="20"/>
        <end position="39"/>
    </location>
</feature>
<evidence type="ECO:0000313" key="4">
    <source>
        <dbReference type="EMBL" id="MCA9754575.1"/>
    </source>
</evidence>
<proteinExistence type="predicted"/>
<protein>
    <submittedName>
        <fullName evidence="4">Tetratricopeptide repeat protein</fullName>
    </submittedName>
</protein>
<feature type="transmembrane region" description="Helical" evidence="3">
    <location>
        <begin position="401"/>
        <end position="422"/>
    </location>
</feature>
<feature type="transmembrane region" description="Helical" evidence="3">
    <location>
        <begin position="374"/>
        <end position="395"/>
    </location>
</feature>
<dbReference type="SUPFAM" id="SSF48452">
    <property type="entry name" value="TPR-like"/>
    <property type="match status" value="1"/>
</dbReference>
<keyword evidence="3" id="KW-0812">Transmembrane</keyword>
<evidence type="ECO:0000256" key="3">
    <source>
        <dbReference type="SAM" id="Phobius"/>
    </source>
</evidence>
<feature type="transmembrane region" description="Helical" evidence="3">
    <location>
        <begin position="262"/>
        <end position="280"/>
    </location>
</feature>
<dbReference type="EMBL" id="JAGQHS010000006">
    <property type="protein sequence ID" value="MCA9754575.1"/>
    <property type="molecule type" value="Genomic_DNA"/>
</dbReference>
<name>A0A956NBI3_UNCEI</name>
<keyword evidence="3" id="KW-0472">Membrane</keyword>
<accession>A0A956NBI3</accession>
<evidence type="ECO:0000313" key="5">
    <source>
        <dbReference type="Proteomes" id="UP000739538"/>
    </source>
</evidence>
<evidence type="ECO:0000256" key="1">
    <source>
        <dbReference type="ARBA" id="ARBA00022737"/>
    </source>
</evidence>
<keyword evidence="2" id="KW-0802">TPR repeat</keyword>
<keyword evidence="3" id="KW-1133">Transmembrane helix</keyword>
<gene>
    <name evidence="4" type="ORF">KDA27_02145</name>
</gene>
<dbReference type="InterPro" id="IPR019734">
    <property type="entry name" value="TPR_rpt"/>
</dbReference>
<feature type="transmembrane region" description="Helical" evidence="3">
    <location>
        <begin position="347"/>
        <end position="367"/>
    </location>
</feature>
<keyword evidence="1" id="KW-0677">Repeat</keyword>
<feature type="transmembrane region" description="Helical" evidence="3">
    <location>
        <begin position="156"/>
        <end position="178"/>
    </location>
</feature>
<dbReference type="Proteomes" id="UP000739538">
    <property type="component" value="Unassembled WGS sequence"/>
</dbReference>
<dbReference type="SMART" id="SM00028">
    <property type="entry name" value="TPR"/>
    <property type="match status" value="2"/>
</dbReference>
<dbReference type="InterPro" id="IPR011990">
    <property type="entry name" value="TPR-like_helical_dom_sf"/>
</dbReference>